<protein>
    <submittedName>
        <fullName evidence="1">Uncharacterized protein</fullName>
    </submittedName>
</protein>
<evidence type="ECO:0000313" key="1">
    <source>
        <dbReference type="EMBL" id="RZC40584.1"/>
    </source>
</evidence>
<comment type="caution">
    <text evidence="1">The sequence shown here is derived from an EMBL/GenBank/DDBJ whole genome shotgun (WGS) entry which is preliminary data.</text>
</comment>
<gene>
    <name evidence="1" type="ORF">BDFB_006579</name>
</gene>
<sequence>MKLEQVDSAEEEGAATPSPDIALRMTLDVAIRKQKLKVEYIRKEIEMKQRLHQLKMEMLRKELEYKKLMLELLKEEL</sequence>
<name>A0A482W665_ASBVE</name>
<proteinExistence type="predicted"/>
<accession>A0A482W665</accession>
<evidence type="ECO:0000313" key="2">
    <source>
        <dbReference type="Proteomes" id="UP000292052"/>
    </source>
</evidence>
<keyword evidence="2" id="KW-1185">Reference proteome</keyword>
<dbReference type="Proteomes" id="UP000292052">
    <property type="component" value="Unassembled WGS sequence"/>
</dbReference>
<reference evidence="1 2" key="1">
    <citation type="submission" date="2017-03" db="EMBL/GenBank/DDBJ databases">
        <title>Genome of the blue death feigning beetle - Asbolus verrucosus.</title>
        <authorList>
            <person name="Rider S.D."/>
        </authorList>
    </citation>
    <scope>NUCLEOTIDE SEQUENCE [LARGE SCALE GENOMIC DNA]</scope>
    <source>
        <strain evidence="1">Butters</strain>
        <tissue evidence="1">Head and leg muscle</tissue>
    </source>
</reference>
<organism evidence="1 2">
    <name type="scientific">Asbolus verrucosus</name>
    <name type="common">Desert ironclad beetle</name>
    <dbReference type="NCBI Taxonomy" id="1661398"/>
    <lineage>
        <taxon>Eukaryota</taxon>
        <taxon>Metazoa</taxon>
        <taxon>Ecdysozoa</taxon>
        <taxon>Arthropoda</taxon>
        <taxon>Hexapoda</taxon>
        <taxon>Insecta</taxon>
        <taxon>Pterygota</taxon>
        <taxon>Neoptera</taxon>
        <taxon>Endopterygota</taxon>
        <taxon>Coleoptera</taxon>
        <taxon>Polyphaga</taxon>
        <taxon>Cucujiformia</taxon>
        <taxon>Tenebrionidae</taxon>
        <taxon>Pimeliinae</taxon>
        <taxon>Asbolus</taxon>
    </lineage>
</organism>
<dbReference type="AlphaFoldDB" id="A0A482W665"/>
<dbReference type="EMBL" id="QDEB01024966">
    <property type="protein sequence ID" value="RZC40584.1"/>
    <property type="molecule type" value="Genomic_DNA"/>
</dbReference>